<dbReference type="EMBL" id="CP036271">
    <property type="protein sequence ID" value="QDT53604.1"/>
    <property type="molecule type" value="Genomic_DNA"/>
</dbReference>
<dbReference type="AlphaFoldDB" id="A0A517SBX1"/>
<dbReference type="Proteomes" id="UP000315700">
    <property type="component" value="Chromosome"/>
</dbReference>
<gene>
    <name evidence="2" type="ORF">Pan44_16260</name>
</gene>
<evidence type="ECO:0000313" key="3">
    <source>
        <dbReference type="Proteomes" id="UP000315700"/>
    </source>
</evidence>
<reference evidence="2 3" key="1">
    <citation type="submission" date="2019-02" db="EMBL/GenBank/DDBJ databases">
        <title>Deep-cultivation of Planctomycetes and their phenomic and genomic characterization uncovers novel biology.</title>
        <authorList>
            <person name="Wiegand S."/>
            <person name="Jogler M."/>
            <person name="Boedeker C."/>
            <person name="Pinto D."/>
            <person name="Vollmers J."/>
            <person name="Rivas-Marin E."/>
            <person name="Kohn T."/>
            <person name="Peeters S.H."/>
            <person name="Heuer A."/>
            <person name="Rast P."/>
            <person name="Oberbeckmann S."/>
            <person name="Bunk B."/>
            <person name="Jeske O."/>
            <person name="Meyerdierks A."/>
            <person name="Storesund J.E."/>
            <person name="Kallscheuer N."/>
            <person name="Luecker S."/>
            <person name="Lage O.M."/>
            <person name="Pohl T."/>
            <person name="Merkel B.J."/>
            <person name="Hornburger P."/>
            <person name="Mueller R.-W."/>
            <person name="Bruemmer F."/>
            <person name="Labrenz M."/>
            <person name="Spormann A.M."/>
            <person name="Op den Camp H."/>
            <person name="Overmann J."/>
            <person name="Amann R."/>
            <person name="Jetten M.S.M."/>
            <person name="Mascher T."/>
            <person name="Medema M.H."/>
            <person name="Devos D.P."/>
            <person name="Kaster A.-K."/>
            <person name="Ovreas L."/>
            <person name="Rohde M."/>
            <person name="Galperin M.Y."/>
            <person name="Jogler C."/>
        </authorList>
    </citation>
    <scope>NUCLEOTIDE SEQUENCE [LARGE SCALE GENOMIC DNA]</scope>
    <source>
        <strain evidence="2 3">Pan44</strain>
    </source>
</reference>
<sequence length="80" mass="8836">MHDELRPIFDRVAGPGMLVAIAANSIRRQMTKAQRKRWGLGRVQRELLAHCPTKPTPFGPMLTPTAAGAEFTDSLRPAAR</sequence>
<keyword evidence="3" id="KW-1185">Reference proteome</keyword>
<accession>A0A517SBX1</accession>
<evidence type="ECO:0000256" key="1">
    <source>
        <dbReference type="SAM" id="MobiDB-lite"/>
    </source>
</evidence>
<feature type="region of interest" description="Disordered" evidence="1">
    <location>
        <begin position="51"/>
        <end position="80"/>
    </location>
</feature>
<protein>
    <submittedName>
        <fullName evidence="2">Uncharacterized protein</fullName>
    </submittedName>
</protein>
<organism evidence="2 3">
    <name type="scientific">Caulifigura coniformis</name>
    <dbReference type="NCBI Taxonomy" id="2527983"/>
    <lineage>
        <taxon>Bacteria</taxon>
        <taxon>Pseudomonadati</taxon>
        <taxon>Planctomycetota</taxon>
        <taxon>Planctomycetia</taxon>
        <taxon>Planctomycetales</taxon>
        <taxon>Planctomycetaceae</taxon>
        <taxon>Caulifigura</taxon>
    </lineage>
</organism>
<evidence type="ECO:0000313" key="2">
    <source>
        <dbReference type="EMBL" id="QDT53604.1"/>
    </source>
</evidence>
<proteinExistence type="predicted"/>
<dbReference type="KEGG" id="ccos:Pan44_16260"/>
<dbReference type="InParanoid" id="A0A517SBX1"/>
<name>A0A517SBX1_9PLAN</name>